<feature type="compositionally biased region" description="Acidic residues" evidence="1">
    <location>
        <begin position="902"/>
        <end position="913"/>
    </location>
</feature>
<organism evidence="4 5">
    <name type="scientific">Trichobilharzia regenti</name>
    <name type="common">Nasal bird schistosome</name>
    <dbReference type="NCBI Taxonomy" id="157069"/>
    <lineage>
        <taxon>Eukaryota</taxon>
        <taxon>Metazoa</taxon>
        <taxon>Spiralia</taxon>
        <taxon>Lophotrochozoa</taxon>
        <taxon>Platyhelminthes</taxon>
        <taxon>Trematoda</taxon>
        <taxon>Digenea</taxon>
        <taxon>Strigeidida</taxon>
        <taxon>Schistosomatoidea</taxon>
        <taxon>Schistosomatidae</taxon>
        <taxon>Trichobilharzia</taxon>
    </lineage>
</organism>
<evidence type="ECO:0000259" key="2">
    <source>
        <dbReference type="Pfam" id="PF24544"/>
    </source>
</evidence>
<dbReference type="Pfam" id="PF24545">
    <property type="entry name" value="Ig_TPPC8_1st"/>
    <property type="match status" value="2"/>
</dbReference>
<feature type="domain" description="TPPC8 first Ig-like" evidence="3">
    <location>
        <begin position="1087"/>
        <end position="1164"/>
    </location>
</feature>
<evidence type="ECO:0000256" key="1">
    <source>
        <dbReference type="SAM" id="MobiDB-lite"/>
    </source>
</evidence>
<feature type="compositionally biased region" description="Basic and acidic residues" evidence="1">
    <location>
        <begin position="858"/>
        <end position="867"/>
    </location>
</feature>
<feature type="compositionally biased region" description="Low complexity" evidence="1">
    <location>
        <begin position="914"/>
        <end position="930"/>
    </location>
</feature>
<evidence type="ECO:0008006" key="6">
    <source>
        <dbReference type="Google" id="ProtNLM"/>
    </source>
</evidence>
<dbReference type="InterPro" id="IPR058541">
    <property type="entry name" value="Ig_TPPC8_1st"/>
</dbReference>
<feature type="region of interest" description="Disordered" evidence="1">
    <location>
        <begin position="899"/>
        <end position="935"/>
    </location>
</feature>
<evidence type="ECO:0000259" key="3">
    <source>
        <dbReference type="Pfam" id="PF24545"/>
    </source>
</evidence>
<dbReference type="Pfam" id="PF12739">
    <property type="entry name" value="TRAPPC-Trs85"/>
    <property type="match status" value="2"/>
</dbReference>
<keyword evidence="4" id="KW-1185">Reference proteome</keyword>
<reference evidence="5" key="2">
    <citation type="submission" date="2023-11" db="UniProtKB">
        <authorList>
            <consortium name="WormBaseParasite"/>
        </authorList>
    </citation>
    <scope>IDENTIFICATION</scope>
</reference>
<feature type="domain" description="TPPC8 second Ig-like" evidence="2">
    <location>
        <begin position="1312"/>
        <end position="1413"/>
    </location>
</feature>
<feature type="compositionally biased region" description="Acidic residues" evidence="1">
    <location>
        <begin position="847"/>
        <end position="857"/>
    </location>
</feature>
<dbReference type="InterPro" id="IPR058538">
    <property type="entry name" value="Ig_TPPC8_2nd"/>
</dbReference>
<feature type="region of interest" description="Disordered" evidence="1">
    <location>
        <begin position="1239"/>
        <end position="1260"/>
    </location>
</feature>
<feature type="compositionally biased region" description="Low complexity" evidence="1">
    <location>
        <begin position="1431"/>
        <end position="1454"/>
    </location>
</feature>
<proteinExistence type="predicted"/>
<dbReference type="Pfam" id="PF24544">
    <property type="entry name" value="Ig_TPPC8_2nd"/>
    <property type="match status" value="1"/>
</dbReference>
<feature type="region of interest" description="Disordered" evidence="1">
    <location>
        <begin position="1936"/>
        <end position="1957"/>
    </location>
</feature>
<feature type="region of interest" description="Disordered" evidence="1">
    <location>
        <begin position="844"/>
        <end position="867"/>
    </location>
</feature>
<dbReference type="PANTHER" id="PTHR12975">
    <property type="entry name" value="TRANSPORT PROTEIN TRAPP"/>
    <property type="match status" value="1"/>
</dbReference>
<reference evidence="4" key="1">
    <citation type="submission" date="2022-06" db="EMBL/GenBank/DDBJ databases">
        <authorList>
            <person name="Berger JAMES D."/>
            <person name="Berger JAMES D."/>
        </authorList>
    </citation>
    <scope>NUCLEOTIDE SEQUENCE [LARGE SCALE GENOMIC DNA]</scope>
</reference>
<name>A0AA85IY52_TRIRE</name>
<evidence type="ECO:0000313" key="5">
    <source>
        <dbReference type="WBParaSite" id="TREG1_113230.1"/>
    </source>
</evidence>
<feature type="domain" description="TPPC8 first Ig-like" evidence="3">
    <location>
        <begin position="954"/>
        <end position="1068"/>
    </location>
</feature>
<evidence type="ECO:0000313" key="4">
    <source>
        <dbReference type="Proteomes" id="UP000050795"/>
    </source>
</evidence>
<feature type="compositionally biased region" description="Low complexity" evidence="1">
    <location>
        <begin position="1936"/>
        <end position="1955"/>
    </location>
</feature>
<sequence>MAKCCISGEKFINFVFSPCIGLLVSSDVNELCLKDNLTFEELLRPFSQLSRDVTFRDSSNVVHTVRNLQLKFFDATSTPAHNRATHSVYQYFVSVCSTDNTIRSQRISNGNRSVIVPTSLPWFEAWRYLFITNLRSPYEHEFLNHNLACIFVITTGHPDPIRGFTELTQNQSIQQHHSGSGFPFWFTENVLKFYVLLHDGSSNIGQSCVDGIFNQVKTTFGAGNCHLLTIFTPSENTKIPSSTTLSNSNSNTNLSNNLCSSQINGLTNQVNHTLQPGNEPQSDPWLNHLLPHGYRPQLDQRLWLANNNYEGGMITMTTINPSPTCQLVNRNVSVNSDPLYIAQSEVEESQTLGQNKISPYGTTYLSSENVAFQLYTFLPPRYYQPHGQHLTQADRDRIRMFVYDFCVRALLPWVEKTMRNLNDQIAHRMRLSRSFFSATKKFFTQAVGGGGGGAGGTSSTVINNTPIATNTSSLTTSKIYSNPSPTDMSISYTSHSTDISNPITVNGPKLELSSPITALLPPQTTTTVNSSSSTIVYSPDSPEAQMRRLADLAFLFQQYEVAYQTYNVLKRDFQNDSAWLHYAGAQEMSALSIYLQGSTSQRQYPFHLMDSAVTTYLQSHLYPELALRSTLLNFEALCSRGLYNEAAMALIRLTSDEDDLVSALLIEQIAHCVLCLKRPMLRKFAFRMALAAHRYSRAKQPHLAIRSYKSAMPIVMGHGWSLLEDHINFNVGRQAYLIDDLIGSTKALAETLNAASRQSAERQLFFVKEYLTVLTKVLSTGGYSENHLSIEQKALPEFPLPIIDLHNFKVMIGKPSQHHQQQADNKHVQKESYSDLYIEARGIQFSDAEDEDNEDDGEGRAGEESLRIDEGLLDQTELQFQQFSSQYHKWMEATDVSSCDESSLDDDNNEDTDNNNNKSGNLFQNNNNNNNEDDLNYTVTRRKVISPQTMISRRLEYILLQSACHSKICGLPFKRDKIIFTSKTRLKKTPSVPVGEHLTVQITLINPMRIPLVFTNVHLLWIFTLGGNPPVTTTMPPSTTTTTPTSYSTDGIVDKSILQNQHSNSTTYANVNTDKLISITNEIVNHSNQYYNQQIQQQLQLVSQYVSSQILNEFIMLPGERKNLQLSLVAKQMGQISITGLGFEWSYLSPHQSNPDSSQQQHSQLNHVVSLSSQNGSIPNSYSPTNQVAYNPPLQNNLSIDKSLAKASTISETMMMTNYTNCTLPSQSNPLNNTLTTNLSNTTTTTTTPTPTTVATSTGERNSVKGKILFNKKQVDNKNRPPIKLPLNWSVTHPAPALRVFFSSFPNQLYEGEICCIQISLTNSGLIPLTNLRVASIWPGLFAFGSITPITTTTEVIHGSNEPVQYFSVQPLKPWIDIPCNSSTLSSKTDSHQPLLLMPGTTISQTLWLRGPHLTYPSSRRAHKESLAYRSPPTATTTTIPTVSGPSSLKSVGSSNTSISSGYSSLSGVSGSAVASLSNATPPPPPPPPSTSAMLVPHTQYKTVQVVFQYESSKRLLTNQSQPIEQSKQLIPGCRYVRHRCEMELKPSLHFQAIANCLNSTDINNLLITVQITNVVNSAVPVTFQIMQILCISRYWTIKPIEANANIGITPRIQTGEIISLHFKATPVRIDSTCGNVKEKQEQHANNDSLRKYLSHIHFNHDNYQQQNAAFLPQTTHDLQNSDVSSHTREISPYQLEFFCRSGINWCNSSTKSNESDLNTDYCISPLDINLIITWKGLSDITPNSIHHQQTIYGQSHLRINRLNIPVQTPYRLNRNNDNLMSEKVNNRKYRKTKRRVRKLKHHSKKEQAGEEETKELEQLEFTGSDLSNLVQLRLDYPRRVCFPNKNDISLDGSHHNLHQNICDMSDILSPIDLNSHSSPLILDGDQNRLSCRQTKRPLTVICVQAEVYNSSKWPIIVQLDMNRKGDNKNELKCESMSTRSQLPTSSSLTTSGATVQQQHQQINPFRAYSSSASSPPHMSTDTREKSSVSSLIWIGLTKHEFHLQPYEIKLLTLKALAPHPGVYNACTFTVKAALSLTCDSHCSTINEKKQHLLIPQKNIFPLTSNKNHDMLYLIIVE</sequence>
<dbReference type="InterPro" id="IPR024420">
    <property type="entry name" value="TRAPP_III_complex_Trs85"/>
</dbReference>
<protein>
    <recommendedName>
        <fullName evidence="6">Trafficking protein particle complex subunit 8</fullName>
    </recommendedName>
</protein>
<feature type="region of interest" description="Disordered" evidence="1">
    <location>
        <begin position="1419"/>
        <end position="1454"/>
    </location>
</feature>
<dbReference type="WBParaSite" id="TREG1_113230.1">
    <property type="protein sequence ID" value="TREG1_113230.1"/>
    <property type="gene ID" value="TREG1_113230"/>
</dbReference>
<dbReference type="Proteomes" id="UP000050795">
    <property type="component" value="Unassembled WGS sequence"/>
</dbReference>
<feature type="compositionally biased region" description="Low complexity" evidence="1">
    <location>
        <begin position="1239"/>
        <end position="1258"/>
    </location>
</feature>
<dbReference type="GO" id="GO:1990072">
    <property type="term" value="C:TRAPPIII protein complex"/>
    <property type="evidence" value="ECO:0007669"/>
    <property type="project" value="TreeGrafter"/>
</dbReference>
<accession>A0AA85IY52</accession>
<dbReference type="PANTHER" id="PTHR12975:SF6">
    <property type="entry name" value="TRAFFICKING PROTEIN PARTICLE COMPLEX SUBUNIT 8"/>
    <property type="match status" value="1"/>
</dbReference>